<evidence type="ECO:0000313" key="2">
    <source>
        <dbReference type="EMBL" id="GAG94786.1"/>
    </source>
</evidence>
<feature type="transmembrane region" description="Helical" evidence="1">
    <location>
        <begin position="12"/>
        <end position="30"/>
    </location>
</feature>
<comment type="caution">
    <text evidence="2">The sequence shown here is derived from an EMBL/GenBank/DDBJ whole genome shotgun (WGS) entry which is preliminary data.</text>
</comment>
<organism evidence="2">
    <name type="scientific">marine sediment metagenome</name>
    <dbReference type="NCBI Taxonomy" id="412755"/>
    <lineage>
        <taxon>unclassified sequences</taxon>
        <taxon>metagenomes</taxon>
        <taxon>ecological metagenomes</taxon>
    </lineage>
</organism>
<keyword evidence="1" id="KW-1133">Transmembrane helix</keyword>
<proteinExistence type="predicted"/>
<keyword evidence="1" id="KW-0472">Membrane</keyword>
<sequence>MKPKAFGGIAQEVLVNFISIWTLLAVAGVVV</sequence>
<name>X1DED5_9ZZZZ</name>
<accession>X1DED5</accession>
<reference evidence="2" key="1">
    <citation type="journal article" date="2014" name="Front. Microbiol.">
        <title>High frequency of phylogenetically diverse reductive dehalogenase-homologous genes in deep subseafloor sedimentary metagenomes.</title>
        <authorList>
            <person name="Kawai M."/>
            <person name="Futagami T."/>
            <person name="Toyoda A."/>
            <person name="Takaki Y."/>
            <person name="Nishi S."/>
            <person name="Hori S."/>
            <person name="Arai W."/>
            <person name="Tsubouchi T."/>
            <person name="Morono Y."/>
            <person name="Uchiyama I."/>
            <person name="Ito T."/>
            <person name="Fujiyama A."/>
            <person name="Inagaki F."/>
            <person name="Takami H."/>
        </authorList>
    </citation>
    <scope>NUCLEOTIDE SEQUENCE</scope>
    <source>
        <strain evidence="2">Expedition CK06-06</strain>
    </source>
</reference>
<dbReference type="AlphaFoldDB" id="X1DED5"/>
<keyword evidence="1" id="KW-0812">Transmembrane</keyword>
<evidence type="ECO:0000256" key="1">
    <source>
        <dbReference type="SAM" id="Phobius"/>
    </source>
</evidence>
<gene>
    <name evidence="2" type="ORF">S01H4_46905</name>
</gene>
<feature type="non-terminal residue" evidence="2">
    <location>
        <position position="31"/>
    </location>
</feature>
<protein>
    <submittedName>
        <fullName evidence="2">Uncharacterized protein</fullName>
    </submittedName>
</protein>
<dbReference type="EMBL" id="BART01026262">
    <property type="protein sequence ID" value="GAG94786.1"/>
    <property type="molecule type" value="Genomic_DNA"/>
</dbReference>